<dbReference type="EMBL" id="FQZS01000011">
    <property type="protein sequence ID" value="SHI94489.1"/>
    <property type="molecule type" value="Genomic_DNA"/>
</dbReference>
<proteinExistence type="predicted"/>
<organism evidence="2 3">
    <name type="scientific">Lutispora thermophila DSM 19022</name>
    <dbReference type="NCBI Taxonomy" id="1122184"/>
    <lineage>
        <taxon>Bacteria</taxon>
        <taxon>Bacillati</taxon>
        <taxon>Bacillota</taxon>
        <taxon>Clostridia</taxon>
        <taxon>Lutisporales</taxon>
        <taxon>Lutisporaceae</taxon>
        <taxon>Lutispora</taxon>
    </lineage>
</organism>
<accession>A0A1M6FA45</accession>
<dbReference type="Proteomes" id="UP000184442">
    <property type="component" value="Unassembled WGS sequence"/>
</dbReference>
<name>A0A1M6FA45_9FIRM</name>
<evidence type="ECO:0000313" key="3">
    <source>
        <dbReference type="Proteomes" id="UP000184442"/>
    </source>
</evidence>
<feature type="region of interest" description="Disordered" evidence="1">
    <location>
        <begin position="41"/>
        <end position="70"/>
    </location>
</feature>
<protein>
    <submittedName>
        <fullName evidence="2">Uncharacterized protein</fullName>
    </submittedName>
</protein>
<dbReference type="AlphaFoldDB" id="A0A1M6FA45"/>
<feature type="compositionally biased region" description="Basic and acidic residues" evidence="1">
    <location>
        <begin position="50"/>
        <end position="59"/>
    </location>
</feature>
<evidence type="ECO:0000313" key="2">
    <source>
        <dbReference type="EMBL" id="SHI94489.1"/>
    </source>
</evidence>
<reference evidence="2 3" key="1">
    <citation type="submission" date="2016-11" db="EMBL/GenBank/DDBJ databases">
        <authorList>
            <person name="Jaros S."/>
            <person name="Januszkiewicz K."/>
            <person name="Wedrychowicz H."/>
        </authorList>
    </citation>
    <scope>NUCLEOTIDE SEQUENCE [LARGE SCALE GENOMIC DNA]</scope>
    <source>
        <strain evidence="2 3">DSM 19022</strain>
    </source>
</reference>
<evidence type="ECO:0000256" key="1">
    <source>
        <dbReference type="SAM" id="MobiDB-lite"/>
    </source>
</evidence>
<sequence>MGEDHGRREELRVHHRRIPRCKGGICTESVVRNWRDHNLHSAERAGGVHSTDEVTDGFRPKRNAHQALDRIRKDTGKKGWWVVDADIR</sequence>
<gene>
    <name evidence="2" type="ORF">SAMN02745176_01898</name>
</gene>
<keyword evidence="3" id="KW-1185">Reference proteome</keyword>